<keyword evidence="9 11" id="KW-0472">Membrane</keyword>
<evidence type="ECO:0000256" key="2">
    <source>
        <dbReference type="ARBA" id="ARBA00004141"/>
    </source>
</evidence>
<dbReference type="InterPro" id="IPR022764">
    <property type="entry name" value="Peptidase_S54_rhomboid_dom"/>
</dbReference>
<comment type="subcellular location">
    <subcellularLocation>
        <location evidence="2">Membrane</location>
        <topology evidence="2">Multi-pass membrane protein</topology>
    </subcellularLocation>
</comment>
<dbReference type="EC" id="3.4.21.105" evidence="4"/>
<dbReference type="GO" id="GO:0006508">
    <property type="term" value="P:proteolysis"/>
    <property type="evidence" value="ECO:0007669"/>
    <property type="project" value="UniProtKB-KW"/>
</dbReference>
<dbReference type="InterPro" id="IPR035952">
    <property type="entry name" value="Rhomboid-like_sf"/>
</dbReference>
<dbReference type="Proteomes" id="UP001337655">
    <property type="component" value="Unassembled WGS sequence"/>
</dbReference>
<comment type="catalytic activity">
    <reaction evidence="1">
        <text>Cleaves type-1 transmembrane domains using a catalytic dyad composed of serine and histidine that are contributed by different transmembrane domains.</text>
        <dbReference type="EC" id="3.4.21.105"/>
    </reaction>
</comment>
<dbReference type="AlphaFoldDB" id="A0AAV9PJ44"/>
<evidence type="ECO:0000256" key="10">
    <source>
        <dbReference type="SAM" id="MobiDB-lite"/>
    </source>
</evidence>
<name>A0AAV9PJ44_9PEZI</name>
<dbReference type="Gene3D" id="1.20.1540.10">
    <property type="entry name" value="Rhomboid-like"/>
    <property type="match status" value="1"/>
</dbReference>
<evidence type="ECO:0000313" key="14">
    <source>
        <dbReference type="Proteomes" id="UP001337655"/>
    </source>
</evidence>
<evidence type="ECO:0000256" key="3">
    <source>
        <dbReference type="ARBA" id="ARBA00009045"/>
    </source>
</evidence>
<dbReference type="SUPFAM" id="SSF144091">
    <property type="entry name" value="Rhomboid-like"/>
    <property type="match status" value="1"/>
</dbReference>
<evidence type="ECO:0000256" key="9">
    <source>
        <dbReference type="ARBA" id="ARBA00023136"/>
    </source>
</evidence>
<feature type="transmembrane region" description="Helical" evidence="11">
    <location>
        <begin position="182"/>
        <end position="203"/>
    </location>
</feature>
<evidence type="ECO:0000256" key="6">
    <source>
        <dbReference type="ARBA" id="ARBA00022692"/>
    </source>
</evidence>
<feature type="region of interest" description="Disordered" evidence="10">
    <location>
        <begin position="261"/>
        <end position="281"/>
    </location>
</feature>
<evidence type="ECO:0000256" key="5">
    <source>
        <dbReference type="ARBA" id="ARBA00022670"/>
    </source>
</evidence>
<feature type="transmembrane region" description="Helical" evidence="11">
    <location>
        <begin position="159"/>
        <end position="176"/>
    </location>
</feature>
<dbReference type="PANTHER" id="PTHR43066:SF1">
    <property type="entry name" value="RHOMBOID PROTEIN 2"/>
    <property type="match status" value="1"/>
</dbReference>
<proteinExistence type="inferred from homology"/>
<comment type="similarity">
    <text evidence="3">Belongs to the peptidase S54 family.</text>
</comment>
<evidence type="ECO:0000259" key="12">
    <source>
        <dbReference type="Pfam" id="PF01694"/>
    </source>
</evidence>
<dbReference type="GO" id="GO:0016020">
    <property type="term" value="C:membrane"/>
    <property type="evidence" value="ECO:0007669"/>
    <property type="project" value="UniProtKB-SubCell"/>
</dbReference>
<dbReference type="GO" id="GO:0004252">
    <property type="term" value="F:serine-type endopeptidase activity"/>
    <property type="evidence" value="ECO:0007669"/>
    <property type="project" value="InterPro"/>
</dbReference>
<dbReference type="PANTHER" id="PTHR43066">
    <property type="entry name" value="RHOMBOID-RELATED PROTEIN"/>
    <property type="match status" value="1"/>
</dbReference>
<dbReference type="Pfam" id="PF01694">
    <property type="entry name" value="Rhomboid"/>
    <property type="match status" value="1"/>
</dbReference>
<reference evidence="13 14" key="1">
    <citation type="submission" date="2023-08" db="EMBL/GenBank/DDBJ databases">
        <title>Black Yeasts Isolated from many extreme environments.</title>
        <authorList>
            <person name="Coleine C."/>
            <person name="Stajich J.E."/>
            <person name="Selbmann L."/>
        </authorList>
    </citation>
    <scope>NUCLEOTIDE SEQUENCE [LARGE SCALE GENOMIC DNA]</scope>
    <source>
        <strain evidence="13 14">CCFEE 5935</strain>
    </source>
</reference>
<protein>
    <recommendedName>
        <fullName evidence="4">rhomboid protease</fullName>
        <ecNumber evidence="4">3.4.21.105</ecNumber>
    </recommendedName>
</protein>
<evidence type="ECO:0000313" key="13">
    <source>
        <dbReference type="EMBL" id="KAK5172939.1"/>
    </source>
</evidence>
<evidence type="ECO:0000256" key="4">
    <source>
        <dbReference type="ARBA" id="ARBA00013039"/>
    </source>
</evidence>
<organism evidence="13 14">
    <name type="scientific">Saxophila tyrrhenica</name>
    <dbReference type="NCBI Taxonomy" id="1690608"/>
    <lineage>
        <taxon>Eukaryota</taxon>
        <taxon>Fungi</taxon>
        <taxon>Dikarya</taxon>
        <taxon>Ascomycota</taxon>
        <taxon>Pezizomycotina</taxon>
        <taxon>Dothideomycetes</taxon>
        <taxon>Dothideomycetidae</taxon>
        <taxon>Mycosphaerellales</taxon>
        <taxon>Extremaceae</taxon>
        <taxon>Saxophila</taxon>
    </lineage>
</organism>
<feature type="transmembrane region" description="Helical" evidence="11">
    <location>
        <begin position="20"/>
        <end position="38"/>
    </location>
</feature>
<evidence type="ECO:0000256" key="1">
    <source>
        <dbReference type="ARBA" id="ARBA00000156"/>
    </source>
</evidence>
<keyword evidence="6 11" id="KW-0812">Transmembrane</keyword>
<comment type="caution">
    <text evidence="13">The sequence shown here is derived from an EMBL/GenBank/DDBJ whole genome shotgun (WGS) entry which is preliminary data.</text>
</comment>
<gene>
    <name evidence="13" type="primary">RBD2</name>
    <name evidence="13" type="ORF">LTR77_003061</name>
</gene>
<feature type="transmembrane region" description="Helical" evidence="11">
    <location>
        <begin position="95"/>
        <end position="113"/>
    </location>
</feature>
<sequence length="281" mass="31055">MAYNIPDVRRIRSYFLRLPLATRLLLLVLTGFYIAVAIRPELEQWGALIPQEINLTTLYRLNTYPLLHKSLPHYLLNTLTLLPLLERFESDHGTIVTLLLFTGSFGYLPGGLYTLLERYVFHSNTSALGASVWVFLLLASESIKTYRANPNFQILDVRIPTWTTPLIFILIVSFLVPHTSFLGHICGAATGYLWGLGYIRFLAPSEKILRWIEGKLNLLGRIPHYVSVDQKTYGRYGVLPSTSAGGAGVARVGSMQEGILAGGGGAPLRPMTPAGGQRLGG</sequence>
<accession>A0AAV9PJ44</accession>
<evidence type="ECO:0000256" key="8">
    <source>
        <dbReference type="ARBA" id="ARBA00022989"/>
    </source>
</evidence>
<dbReference type="EMBL" id="JAVRRT010000004">
    <property type="protein sequence ID" value="KAK5172939.1"/>
    <property type="molecule type" value="Genomic_DNA"/>
</dbReference>
<keyword evidence="7" id="KW-0378">Hydrolase</keyword>
<keyword evidence="8 11" id="KW-1133">Transmembrane helix</keyword>
<dbReference type="GeneID" id="89924408"/>
<keyword evidence="14" id="KW-1185">Reference proteome</keyword>
<dbReference type="RefSeq" id="XP_064661657.1">
    <property type="nucleotide sequence ID" value="XM_064800318.1"/>
</dbReference>
<evidence type="ECO:0000256" key="7">
    <source>
        <dbReference type="ARBA" id="ARBA00022801"/>
    </source>
</evidence>
<feature type="domain" description="Peptidase S54 rhomboid" evidence="12">
    <location>
        <begin position="57"/>
        <end position="199"/>
    </location>
</feature>
<evidence type="ECO:0000256" key="11">
    <source>
        <dbReference type="SAM" id="Phobius"/>
    </source>
</evidence>
<keyword evidence="5 13" id="KW-0645">Protease</keyword>